<feature type="transmembrane region" description="Helical" evidence="8">
    <location>
        <begin position="496"/>
        <end position="514"/>
    </location>
</feature>
<reference evidence="10 11" key="1">
    <citation type="journal article" date="2018" name="BMC Genomics">
        <title>Genomic evidence for intraspecific hybridization in a clonal and extremely halotolerant yeast.</title>
        <authorList>
            <person name="Gostincar C."/>
            <person name="Stajich J.E."/>
            <person name="Zupancic J."/>
            <person name="Zalar P."/>
            <person name="Gunde-Cimerman N."/>
        </authorList>
    </citation>
    <scope>NUCLEOTIDE SEQUENCE [LARGE SCALE GENOMIC DNA]</scope>
    <source>
        <strain evidence="10 11">EXF-562</strain>
    </source>
</reference>
<dbReference type="Proteomes" id="UP000280598">
    <property type="component" value="Unassembled WGS sequence"/>
</dbReference>
<dbReference type="InterPro" id="IPR020846">
    <property type="entry name" value="MFS_dom"/>
</dbReference>
<name>A0A3M7HAB4_HORWE</name>
<comment type="similarity">
    <text evidence="2">Belongs to the major facilitator superfamily. Sugar transporter (TC 2.A.1.1) family.</text>
</comment>
<dbReference type="InterPro" id="IPR005829">
    <property type="entry name" value="Sugar_transporter_CS"/>
</dbReference>
<feature type="transmembrane region" description="Helical" evidence="8">
    <location>
        <begin position="330"/>
        <end position="351"/>
    </location>
</feature>
<proteinExistence type="inferred from homology"/>
<dbReference type="PROSITE" id="PS00217">
    <property type="entry name" value="SUGAR_TRANSPORT_2"/>
    <property type="match status" value="1"/>
</dbReference>
<dbReference type="Pfam" id="PF00083">
    <property type="entry name" value="Sugar_tr"/>
    <property type="match status" value="1"/>
</dbReference>
<dbReference type="Gene3D" id="1.20.1250.20">
    <property type="entry name" value="MFS general substrate transporter like domains"/>
    <property type="match status" value="1"/>
</dbReference>
<feature type="compositionally biased region" description="Basic and acidic residues" evidence="7">
    <location>
        <begin position="630"/>
        <end position="653"/>
    </location>
</feature>
<evidence type="ECO:0000256" key="1">
    <source>
        <dbReference type="ARBA" id="ARBA00004141"/>
    </source>
</evidence>
<keyword evidence="5 8" id="KW-1133">Transmembrane helix</keyword>
<dbReference type="SUPFAM" id="SSF103473">
    <property type="entry name" value="MFS general substrate transporter"/>
    <property type="match status" value="1"/>
</dbReference>
<dbReference type="GO" id="GO:0016020">
    <property type="term" value="C:membrane"/>
    <property type="evidence" value="ECO:0007669"/>
    <property type="project" value="UniProtKB-SubCell"/>
</dbReference>
<accession>A0A3M7HAB4</accession>
<dbReference type="InterPro" id="IPR050360">
    <property type="entry name" value="MFS_Sugar_Transporters"/>
</dbReference>
<dbReference type="NCBIfam" id="TIGR00879">
    <property type="entry name" value="SP"/>
    <property type="match status" value="1"/>
</dbReference>
<feature type="region of interest" description="Disordered" evidence="7">
    <location>
        <begin position="1"/>
        <end position="20"/>
    </location>
</feature>
<dbReference type="VEuPathDB" id="FungiDB:BTJ68_13963"/>
<feature type="domain" description="Major facilitator superfamily (MFS) profile" evidence="9">
    <location>
        <begin position="65"/>
        <end position="518"/>
    </location>
</feature>
<evidence type="ECO:0000259" key="9">
    <source>
        <dbReference type="PROSITE" id="PS50850"/>
    </source>
</evidence>
<protein>
    <recommendedName>
        <fullName evidence="9">Major facilitator superfamily (MFS) profile domain-containing protein</fullName>
    </recommendedName>
</protein>
<feature type="transmembrane region" description="Helical" evidence="8">
    <location>
        <begin position="363"/>
        <end position="386"/>
    </location>
</feature>
<dbReference type="InterPro" id="IPR005828">
    <property type="entry name" value="MFS_sugar_transport-like"/>
</dbReference>
<keyword evidence="3" id="KW-0813">Transport</keyword>
<evidence type="ECO:0000256" key="5">
    <source>
        <dbReference type="ARBA" id="ARBA00022989"/>
    </source>
</evidence>
<dbReference type="PANTHER" id="PTHR48022">
    <property type="entry name" value="PLASTIDIC GLUCOSE TRANSPORTER 4"/>
    <property type="match status" value="1"/>
</dbReference>
<dbReference type="EMBL" id="QWIS01000067">
    <property type="protein sequence ID" value="RMZ10057.1"/>
    <property type="molecule type" value="Genomic_DNA"/>
</dbReference>
<sequence length="653" mass="70641">MPTESKDHAAAGKSLDLLANDPERNAYTETLEQAPTLTTTATTKDGSIAPFPTAEFPDKLAEEVEYGAGGVKGLAENPSIPNVGGNRMPQFHDAYPRLAPDAPSAEFWKGFMTGMLELGAFLGCFFFPQLADTISRKWSLSIVSAIFIIGAIMQTAAPDYAVLVAGRTITGVGVGTMALGAPLYISEISPPQVRGTLLVLESLAIVMGVVSSYWVAYGCQYIDSEASFRVPFGLQMVSAGVIGTLIHFFPYSPRWLVLVERDEDAVESLAKLRRLPVTDGRVVTEWRGILAEVQFQKIMAKKAHPGKQGLVLELLQWADLFRKKTWRRTVVGVGVAFFQQFSGVNAFIYYAPTLFTSLGQADLSLILAGTLNIGQLVAVIAAFLIVDAVGRRTLAIWGAFAMGVPYVVIAALYGLYSDDWPAHPAAGWACVAMAYVYICAYGISYSPLAWTLPSEVYSTVQRSKGVALATATVWLSNFIVGVATPPMISQAGFGTYVFFAIMCFLGVLWAWIFVPETKGKTLEELDDVFGDATGQEEHEVMRSVAAEAQACSRPASRLCGVSMMNAAGLEDGFSSAPVCTNDDLPGQQVREAQKEHVEEQKILVPGPAGFCKPPSHGHTRKPGKPGGWDIRVRDLRPEPEREPEREPEGGYSP</sequence>
<dbReference type="InterPro" id="IPR036259">
    <property type="entry name" value="MFS_trans_sf"/>
</dbReference>
<feature type="compositionally biased region" description="Basic and acidic residues" evidence="7">
    <location>
        <begin position="1"/>
        <end position="10"/>
    </location>
</feature>
<dbReference type="PROSITE" id="PS00216">
    <property type="entry name" value="SUGAR_TRANSPORT_1"/>
    <property type="match status" value="1"/>
</dbReference>
<dbReference type="PANTHER" id="PTHR48022:SF14">
    <property type="entry name" value="MAJOR FACILITATOR SUPERFAMILY (MFS) PROFILE DOMAIN-CONTAINING PROTEIN-RELATED"/>
    <property type="match status" value="1"/>
</dbReference>
<evidence type="ECO:0000313" key="11">
    <source>
        <dbReference type="Proteomes" id="UP000280598"/>
    </source>
</evidence>
<dbReference type="FunFam" id="1.20.1250.20:FF:000026">
    <property type="entry name" value="MFS quinate transporter QutD"/>
    <property type="match status" value="1"/>
</dbReference>
<organism evidence="10 11">
    <name type="scientific">Hortaea werneckii</name>
    <name type="common">Black yeast</name>
    <name type="synonym">Cladosporium werneckii</name>
    <dbReference type="NCBI Taxonomy" id="91943"/>
    <lineage>
        <taxon>Eukaryota</taxon>
        <taxon>Fungi</taxon>
        <taxon>Dikarya</taxon>
        <taxon>Ascomycota</taxon>
        <taxon>Pezizomycotina</taxon>
        <taxon>Dothideomycetes</taxon>
        <taxon>Dothideomycetidae</taxon>
        <taxon>Mycosphaerellales</taxon>
        <taxon>Teratosphaeriaceae</taxon>
        <taxon>Hortaea</taxon>
    </lineage>
</organism>
<dbReference type="PROSITE" id="PS50850">
    <property type="entry name" value="MFS"/>
    <property type="match status" value="1"/>
</dbReference>
<evidence type="ECO:0000256" key="7">
    <source>
        <dbReference type="SAM" id="MobiDB-lite"/>
    </source>
</evidence>
<feature type="transmembrane region" description="Helical" evidence="8">
    <location>
        <begin position="163"/>
        <end position="185"/>
    </location>
</feature>
<keyword evidence="6 8" id="KW-0472">Membrane</keyword>
<feature type="transmembrane region" description="Helical" evidence="8">
    <location>
        <begin position="138"/>
        <end position="157"/>
    </location>
</feature>
<feature type="transmembrane region" description="Helical" evidence="8">
    <location>
        <begin position="228"/>
        <end position="249"/>
    </location>
</feature>
<feature type="transmembrane region" description="Helical" evidence="8">
    <location>
        <begin position="197"/>
        <end position="216"/>
    </location>
</feature>
<keyword evidence="4 8" id="KW-0812">Transmembrane</keyword>
<evidence type="ECO:0000256" key="8">
    <source>
        <dbReference type="SAM" id="Phobius"/>
    </source>
</evidence>
<gene>
    <name evidence="10" type="ORF">D0860_04000</name>
</gene>
<feature type="transmembrane region" description="Helical" evidence="8">
    <location>
        <begin position="465"/>
        <end position="484"/>
    </location>
</feature>
<dbReference type="InterPro" id="IPR003663">
    <property type="entry name" value="Sugar/inositol_transpt"/>
</dbReference>
<evidence type="ECO:0000256" key="6">
    <source>
        <dbReference type="ARBA" id="ARBA00023136"/>
    </source>
</evidence>
<evidence type="ECO:0000256" key="3">
    <source>
        <dbReference type="ARBA" id="ARBA00022448"/>
    </source>
</evidence>
<comment type="subcellular location">
    <subcellularLocation>
        <location evidence="1">Membrane</location>
        <topology evidence="1">Multi-pass membrane protein</topology>
    </subcellularLocation>
</comment>
<evidence type="ECO:0000313" key="10">
    <source>
        <dbReference type="EMBL" id="RMZ10057.1"/>
    </source>
</evidence>
<dbReference type="PRINTS" id="PR00171">
    <property type="entry name" value="SUGRTRNSPORT"/>
</dbReference>
<feature type="transmembrane region" description="Helical" evidence="8">
    <location>
        <begin position="393"/>
        <end position="413"/>
    </location>
</feature>
<evidence type="ECO:0000256" key="2">
    <source>
        <dbReference type="ARBA" id="ARBA00010992"/>
    </source>
</evidence>
<feature type="region of interest" description="Disordered" evidence="7">
    <location>
        <begin position="604"/>
        <end position="653"/>
    </location>
</feature>
<dbReference type="AlphaFoldDB" id="A0A3M7HAB4"/>
<comment type="caution">
    <text evidence="10">The sequence shown here is derived from an EMBL/GenBank/DDBJ whole genome shotgun (WGS) entry which is preliminary data.</text>
</comment>
<feature type="transmembrane region" description="Helical" evidence="8">
    <location>
        <begin position="425"/>
        <end position="444"/>
    </location>
</feature>
<evidence type="ECO:0000256" key="4">
    <source>
        <dbReference type="ARBA" id="ARBA00022692"/>
    </source>
</evidence>
<dbReference type="GO" id="GO:0005351">
    <property type="term" value="F:carbohydrate:proton symporter activity"/>
    <property type="evidence" value="ECO:0007669"/>
    <property type="project" value="TreeGrafter"/>
</dbReference>